<dbReference type="EMBL" id="VXIS01000160">
    <property type="protein sequence ID" value="KAA8900013.1"/>
    <property type="molecule type" value="Genomic_DNA"/>
</dbReference>
<keyword evidence="2" id="KW-0378">Hydrolase</keyword>
<organism evidence="2 3">
    <name type="scientific">Sphaerosporella brunnea</name>
    <dbReference type="NCBI Taxonomy" id="1250544"/>
    <lineage>
        <taxon>Eukaryota</taxon>
        <taxon>Fungi</taxon>
        <taxon>Dikarya</taxon>
        <taxon>Ascomycota</taxon>
        <taxon>Pezizomycotina</taxon>
        <taxon>Pezizomycetes</taxon>
        <taxon>Pezizales</taxon>
        <taxon>Pyronemataceae</taxon>
        <taxon>Sphaerosporella</taxon>
    </lineage>
</organism>
<sequence length="253" mass="28045">MASKACCTIPPVVSNTDEYTIKGSYSALSEFKTYVTGSTSSKTGVLVIYDIFGMDFKQTLQGSDIIASSGHLVVMPDLFKGQPMDIGVFPPDTDERRKKLTDFFATTANPQNNVETVKNLVPALKEAYPSVEKWALVGYCWGGKIVTLLSQEGTPFAASAQCHPAFLDPEDGKKLTIPHLCIASKDEDPVAVQKFKEVVEANEKIRDKSEVVRWEGIFHGFMAARANLKDRENFVYYEKGYKKVVHFLKEALA</sequence>
<gene>
    <name evidence="2" type="ORF">FN846DRAFT_165065</name>
</gene>
<dbReference type="InParanoid" id="A0A5J5EQ39"/>
<dbReference type="PANTHER" id="PTHR47668">
    <property type="entry name" value="DIENELACTONE HYDROLASE FAMILY PROTEIN (AFU_ORTHOLOGUE AFUA_6G01940)"/>
    <property type="match status" value="1"/>
</dbReference>
<accession>A0A5J5EQ39</accession>
<evidence type="ECO:0000313" key="3">
    <source>
        <dbReference type="Proteomes" id="UP000326924"/>
    </source>
</evidence>
<dbReference type="Proteomes" id="UP000326924">
    <property type="component" value="Unassembled WGS sequence"/>
</dbReference>
<dbReference type="Pfam" id="PF01738">
    <property type="entry name" value="DLH"/>
    <property type="match status" value="1"/>
</dbReference>
<dbReference type="InterPro" id="IPR029058">
    <property type="entry name" value="AB_hydrolase_fold"/>
</dbReference>
<proteinExistence type="predicted"/>
<evidence type="ECO:0000259" key="1">
    <source>
        <dbReference type="Pfam" id="PF01738"/>
    </source>
</evidence>
<dbReference type="GO" id="GO:0016787">
    <property type="term" value="F:hydrolase activity"/>
    <property type="evidence" value="ECO:0007669"/>
    <property type="project" value="UniProtKB-KW"/>
</dbReference>
<protein>
    <submittedName>
        <fullName evidence="2">Dienelactone hydrolase</fullName>
    </submittedName>
</protein>
<name>A0A5J5EQ39_9PEZI</name>
<dbReference type="InterPro" id="IPR002925">
    <property type="entry name" value="Dienelactn_hydro"/>
</dbReference>
<evidence type="ECO:0000313" key="2">
    <source>
        <dbReference type="EMBL" id="KAA8900013.1"/>
    </source>
</evidence>
<comment type="caution">
    <text evidence="2">The sequence shown here is derived from an EMBL/GenBank/DDBJ whole genome shotgun (WGS) entry which is preliminary data.</text>
</comment>
<dbReference type="Gene3D" id="3.40.50.1820">
    <property type="entry name" value="alpha/beta hydrolase"/>
    <property type="match status" value="1"/>
</dbReference>
<dbReference type="PANTHER" id="PTHR47668:SF1">
    <property type="entry name" value="DIENELACTONE HYDROLASE DOMAIN-CONTAINING PROTEIN-RELATED"/>
    <property type="match status" value="1"/>
</dbReference>
<keyword evidence="3" id="KW-1185">Reference proteome</keyword>
<dbReference type="AlphaFoldDB" id="A0A5J5EQ39"/>
<reference evidence="2 3" key="1">
    <citation type="submission" date="2019-09" db="EMBL/GenBank/DDBJ databases">
        <title>Draft genome of the ectomycorrhizal ascomycete Sphaerosporella brunnea.</title>
        <authorList>
            <consortium name="DOE Joint Genome Institute"/>
            <person name="Benucci G.M."/>
            <person name="Marozzi G."/>
            <person name="Antonielli L."/>
            <person name="Sanchez S."/>
            <person name="Marco P."/>
            <person name="Wang X."/>
            <person name="Falini L.B."/>
            <person name="Barry K."/>
            <person name="Haridas S."/>
            <person name="Lipzen A."/>
            <person name="Labutti K."/>
            <person name="Grigoriev I.V."/>
            <person name="Murat C."/>
            <person name="Martin F."/>
            <person name="Albertini E."/>
            <person name="Donnini D."/>
            <person name="Bonito G."/>
        </authorList>
    </citation>
    <scope>NUCLEOTIDE SEQUENCE [LARGE SCALE GENOMIC DNA]</scope>
    <source>
        <strain evidence="2 3">Sb_GMNB300</strain>
    </source>
</reference>
<dbReference type="OrthoDB" id="2147163at2759"/>
<feature type="domain" description="Dienelactone hydrolase" evidence="1">
    <location>
        <begin position="31"/>
        <end position="251"/>
    </location>
</feature>
<dbReference type="SUPFAM" id="SSF53474">
    <property type="entry name" value="alpha/beta-Hydrolases"/>
    <property type="match status" value="1"/>
</dbReference>